<dbReference type="AlphaFoldDB" id="A0A7N2L4L2"/>
<dbReference type="Gramene" id="QL03p008887:mrna">
    <property type="protein sequence ID" value="QL03p008887:mrna"/>
    <property type="gene ID" value="QL03p008887"/>
</dbReference>
<evidence type="ECO:0000313" key="4">
    <source>
        <dbReference type="Proteomes" id="UP000594261"/>
    </source>
</evidence>
<dbReference type="EMBL" id="LRBV02000003">
    <property type="status" value="NOT_ANNOTATED_CDS"/>
    <property type="molecule type" value="Genomic_DNA"/>
</dbReference>
<protein>
    <recommendedName>
        <fullName evidence="2">DUF8204 domain-containing protein</fullName>
    </recommendedName>
</protein>
<dbReference type="Pfam" id="PF26631">
    <property type="entry name" value="DUF8204"/>
    <property type="match status" value="1"/>
</dbReference>
<sequence length="130" mass="15118">MAEDKEDREEGGFHNPNHNNNNNISKKGSEVKSCKGYLYYSFLRRSKNPTCVGIPRTLHRGTFTRNVLIFKVHDQCPETLFGKLSWKLPKRAAVNHFRLFLSWLLGVPEQEGLFKRSADQTSRIASLYWF</sequence>
<accession>A0A7N2L4L2</accession>
<reference evidence="3" key="2">
    <citation type="submission" date="2021-01" db="UniProtKB">
        <authorList>
            <consortium name="EnsemblPlants"/>
        </authorList>
    </citation>
    <scope>IDENTIFICATION</scope>
</reference>
<evidence type="ECO:0000313" key="3">
    <source>
        <dbReference type="EnsemblPlants" id="QL03p008887:mrna"/>
    </source>
</evidence>
<evidence type="ECO:0000259" key="2">
    <source>
        <dbReference type="Pfam" id="PF26631"/>
    </source>
</evidence>
<dbReference type="InParanoid" id="A0A7N2L4L2"/>
<proteinExistence type="predicted"/>
<organism evidence="3 4">
    <name type="scientific">Quercus lobata</name>
    <name type="common">Valley oak</name>
    <dbReference type="NCBI Taxonomy" id="97700"/>
    <lineage>
        <taxon>Eukaryota</taxon>
        <taxon>Viridiplantae</taxon>
        <taxon>Streptophyta</taxon>
        <taxon>Embryophyta</taxon>
        <taxon>Tracheophyta</taxon>
        <taxon>Spermatophyta</taxon>
        <taxon>Magnoliopsida</taxon>
        <taxon>eudicotyledons</taxon>
        <taxon>Gunneridae</taxon>
        <taxon>Pentapetalae</taxon>
        <taxon>rosids</taxon>
        <taxon>fabids</taxon>
        <taxon>Fagales</taxon>
        <taxon>Fagaceae</taxon>
        <taxon>Quercus</taxon>
    </lineage>
</organism>
<feature type="region of interest" description="Disordered" evidence="1">
    <location>
        <begin position="1"/>
        <end position="28"/>
    </location>
</feature>
<feature type="compositionally biased region" description="Low complexity" evidence="1">
    <location>
        <begin position="14"/>
        <end position="23"/>
    </location>
</feature>
<name>A0A7N2L4L2_QUELO</name>
<feature type="domain" description="DUF8204" evidence="2">
    <location>
        <begin position="31"/>
        <end position="60"/>
    </location>
</feature>
<evidence type="ECO:0000256" key="1">
    <source>
        <dbReference type="SAM" id="MobiDB-lite"/>
    </source>
</evidence>
<keyword evidence="4" id="KW-1185">Reference proteome</keyword>
<dbReference type="Proteomes" id="UP000594261">
    <property type="component" value="Chromosome 3"/>
</dbReference>
<reference evidence="3 4" key="1">
    <citation type="journal article" date="2016" name="G3 (Bethesda)">
        <title>First Draft Assembly and Annotation of the Genome of a California Endemic Oak Quercus lobata Nee (Fagaceae).</title>
        <authorList>
            <person name="Sork V.L."/>
            <person name="Fitz-Gibbon S.T."/>
            <person name="Puiu D."/>
            <person name="Crepeau M."/>
            <person name="Gugger P.F."/>
            <person name="Sherman R."/>
            <person name="Stevens K."/>
            <person name="Langley C.H."/>
            <person name="Pellegrini M."/>
            <person name="Salzberg S.L."/>
        </authorList>
    </citation>
    <scope>NUCLEOTIDE SEQUENCE [LARGE SCALE GENOMIC DNA]</scope>
    <source>
        <strain evidence="3 4">cv. SW786</strain>
    </source>
</reference>
<dbReference type="InterPro" id="IPR058517">
    <property type="entry name" value="DUF8204"/>
</dbReference>
<dbReference type="EnsemblPlants" id="QL03p008887:mrna">
    <property type="protein sequence ID" value="QL03p008887:mrna"/>
    <property type="gene ID" value="QL03p008887"/>
</dbReference>